<feature type="domain" description="MULE transposase" evidence="2">
    <location>
        <begin position="69"/>
        <end position="134"/>
    </location>
</feature>
<evidence type="ECO:0000313" key="3">
    <source>
        <dbReference type="EMBL" id="GAA0145497.1"/>
    </source>
</evidence>
<comment type="caution">
    <text evidence="3">The sequence shown here is derived from an EMBL/GenBank/DDBJ whole genome shotgun (WGS) entry which is preliminary data.</text>
</comment>
<reference evidence="3 4" key="1">
    <citation type="submission" date="2024-01" db="EMBL/GenBank/DDBJ databases">
        <title>The complete chloroplast genome sequence of Lithospermum erythrorhizon: insights into the phylogenetic relationship among Boraginaceae species and the maternal lineages of purple gromwells.</title>
        <authorList>
            <person name="Okada T."/>
            <person name="Watanabe K."/>
        </authorList>
    </citation>
    <scope>NUCLEOTIDE SEQUENCE [LARGE SCALE GENOMIC DNA]</scope>
</reference>
<feature type="compositionally biased region" description="Basic residues" evidence="1">
    <location>
        <begin position="262"/>
        <end position="276"/>
    </location>
</feature>
<accession>A0AAV3P6B8</accession>
<protein>
    <recommendedName>
        <fullName evidence="2">MULE transposase domain-containing protein</fullName>
    </recommendedName>
</protein>
<dbReference type="Proteomes" id="UP001454036">
    <property type="component" value="Unassembled WGS sequence"/>
</dbReference>
<gene>
    <name evidence="3" type="ORF">LIER_36138</name>
</gene>
<name>A0AAV3P6B8_LITER</name>
<evidence type="ECO:0000259" key="2">
    <source>
        <dbReference type="Pfam" id="PF10551"/>
    </source>
</evidence>
<evidence type="ECO:0000256" key="1">
    <source>
        <dbReference type="SAM" id="MobiDB-lite"/>
    </source>
</evidence>
<dbReference type="Pfam" id="PF10551">
    <property type="entry name" value="MULE"/>
    <property type="match status" value="1"/>
</dbReference>
<organism evidence="3 4">
    <name type="scientific">Lithospermum erythrorhizon</name>
    <name type="common">Purple gromwell</name>
    <name type="synonym">Lithospermum officinale var. erythrorhizon</name>
    <dbReference type="NCBI Taxonomy" id="34254"/>
    <lineage>
        <taxon>Eukaryota</taxon>
        <taxon>Viridiplantae</taxon>
        <taxon>Streptophyta</taxon>
        <taxon>Embryophyta</taxon>
        <taxon>Tracheophyta</taxon>
        <taxon>Spermatophyta</taxon>
        <taxon>Magnoliopsida</taxon>
        <taxon>eudicotyledons</taxon>
        <taxon>Gunneridae</taxon>
        <taxon>Pentapetalae</taxon>
        <taxon>asterids</taxon>
        <taxon>lamiids</taxon>
        <taxon>Boraginales</taxon>
        <taxon>Boraginaceae</taxon>
        <taxon>Boraginoideae</taxon>
        <taxon>Lithospermeae</taxon>
        <taxon>Lithospermum</taxon>
    </lineage>
</organism>
<dbReference type="AlphaFoldDB" id="A0AAV3P6B8"/>
<proteinExistence type="predicted"/>
<dbReference type="InterPro" id="IPR018289">
    <property type="entry name" value="MULE_transposase_dom"/>
</dbReference>
<feature type="region of interest" description="Disordered" evidence="1">
    <location>
        <begin position="245"/>
        <end position="351"/>
    </location>
</feature>
<dbReference type="EMBL" id="BAABME010016329">
    <property type="protein sequence ID" value="GAA0145497.1"/>
    <property type="molecule type" value="Genomic_DNA"/>
</dbReference>
<evidence type="ECO:0000313" key="4">
    <source>
        <dbReference type="Proteomes" id="UP001454036"/>
    </source>
</evidence>
<keyword evidence="4" id="KW-1185">Reference proteome</keyword>
<dbReference type="PANTHER" id="PTHR31973:SF187">
    <property type="entry name" value="MUTATOR TRANSPOSASE MUDRA PROTEIN"/>
    <property type="match status" value="1"/>
</dbReference>
<feature type="compositionally biased region" description="Basic residues" evidence="1">
    <location>
        <begin position="322"/>
        <end position="351"/>
    </location>
</feature>
<dbReference type="PANTHER" id="PTHR31973">
    <property type="entry name" value="POLYPROTEIN, PUTATIVE-RELATED"/>
    <property type="match status" value="1"/>
</dbReference>
<sequence length="351" mass="40370">MDAEDFDIRNIDEYAMRTGCPIGCKALYAYTVVGRGFGRLKPLLYREIRAENIAVQQKEAEEIGEMASHLGFFVEKENYETWRWFIEGLIGDLKIRNQEKYVIISYKQKGLKQVVHDSLPGAARRNCVQHIYMNLKKTHGRGDYLRDRLWEIVKSTNKANFKRAMKKLKDFNENAHSWMIDHVEVRDKPLITMLELIRSKVMEMIKDRLAAMSKKLGLLCVKIKKILDDNVKDCVRGHNIRRCPAKQSGQQAKKPTKQEKGKGKKSVKQSKRRAKAKRGETSGAADDIEEAVDPAVGATDPVQQHAPNVVASEETEDPFVERRRKRATRRGRGFAKVKHKSEQAKKKRHKS</sequence>